<evidence type="ECO:0000313" key="2">
    <source>
        <dbReference type="Proteomes" id="UP000315399"/>
    </source>
</evidence>
<comment type="caution">
    <text evidence="1">The sequence shown here is derived from an EMBL/GenBank/DDBJ whole genome shotgun (WGS) entry which is preliminary data.</text>
</comment>
<accession>A0A523BCT6</accession>
<organism evidence="1 2">
    <name type="scientific">Thermoproteota archaeon</name>
    <dbReference type="NCBI Taxonomy" id="2056631"/>
    <lineage>
        <taxon>Archaea</taxon>
        <taxon>Thermoproteota</taxon>
    </lineage>
</organism>
<dbReference type="Proteomes" id="UP000315399">
    <property type="component" value="Unassembled WGS sequence"/>
</dbReference>
<protein>
    <submittedName>
        <fullName evidence="1">Uncharacterized protein</fullName>
    </submittedName>
</protein>
<dbReference type="AlphaFoldDB" id="A0A523BCT6"/>
<gene>
    <name evidence="1" type="ORF">DSO08_03785</name>
</gene>
<dbReference type="EMBL" id="QNVH01000031">
    <property type="protein sequence ID" value="TDA38672.1"/>
    <property type="molecule type" value="Genomic_DNA"/>
</dbReference>
<name>A0A523BCT6_9CREN</name>
<proteinExistence type="predicted"/>
<evidence type="ECO:0000313" key="1">
    <source>
        <dbReference type="EMBL" id="TDA38672.1"/>
    </source>
</evidence>
<sequence length="103" mass="12014">MPCCILCPEYKNILNQEPRVSPKCPGYVSKEKPWPQKSYPSDEAPPIWYLLKLEAKCCPICPYYREDKAQKFWWCERPFAFEIKPDNAAEAIRFSGRSVVPTP</sequence>
<reference evidence="1 2" key="1">
    <citation type="journal article" date="2019" name="Nat. Microbiol.">
        <title>Expanding anaerobic alkane metabolism in the domain of Archaea.</title>
        <authorList>
            <person name="Wang Y."/>
            <person name="Wegener G."/>
            <person name="Hou J."/>
            <person name="Wang F."/>
            <person name="Xiao X."/>
        </authorList>
    </citation>
    <scope>NUCLEOTIDE SEQUENCE [LARGE SCALE GENOMIC DNA]</scope>
    <source>
        <strain evidence="1">WYZ-LMO10</strain>
    </source>
</reference>